<dbReference type="InterPro" id="IPR027417">
    <property type="entry name" value="P-loop_NTPase"/>
</dbReference>
<sequence length="165" mass="18925">MGREDEEFGLVVIGAGLGRTGTNSLKIALELLYKKPCYHLKEIYLHQHSHITKWMELDRKLSDSPDKKLDKALCHKIFKGYTAAIDHPSCAYYKELLELYPNAKWLWHHSLSKSHPKILNSSPTSKLSSSSFLASGLFIRSVSVLSPSLRYLAAWFDFVYRRLAR</sequence>
<keyword evidence="2" id="KW-1185">Reference proteome</keyword>
<dbReference type="PANTHER" id="PTHR36978">
    <property type="entry name" value="P-LOOP CONTAINING NUCLEOTIDE TRIPHOSPHATE HYDROLASE"/>
    <property type="match status" value="1"/>
</dbReference>
<dbReference type="AlphaFoldDB" id="A0A183NIQ6"/>
<dbReference type="Gene3D" id="3.40.50.300">
    <property type="entry name" value="P-loop containing nucleotide triphosphate hydrolases"/>
    <property type="match status" value="1"/>
</dbReference>
<dbReference type="Pfam" id="PF17784">
    <property type="entry name" value="Sulfotransfer_4"/>
    <property type="match status" value="1"/>
</dbReference>
<reference evidence="1 2" key="1">
    <citation type="submission" date="2018-11" db="EMBL/GenBank/DDBJ databases">
        <authorList>
            <consortium name="Pathogen Informatics"/>
        </authorList>
    </citation>
    <scope>NUCLEOTIDE SEQUENCE [LARGE SCALE GENOMIC DNA]</scope>
    <source>
        <strain>Denwood</strain>
        <strain evidence="2">Zambia</strain>
    </source>
</reference>
<name>A0A183NIQ6_9TREM</name>
<evidence type="ECO:0000313" key="1">
    <source>
        <dbReference type="EMBL" id="VDO83334.1"/>
    </source>
</evidence>
<dbReference type="STRING" id="31246.A0A183NIQ6"/>
<dbReference type="InterPro" id="IPR040632">
    <property type="entry name" value="Sulfotransfer_4"/>
</dbReference>
<proteinExistence type="predicted"/>
<dbReference type="SUPFAM" id="SSF52540">
    <property type="entry name" value="P-loop containing nucleoside triphosphate hydrolases"/>
    <property type="match status" value="1"/>
</dbReference>
<protein>
    <submittedName>
        <fullName evidence="1">Uncharacterized protein</fullName>
    </submittedName>
</protein>
<gene>
    <name evidence="1" type="ORF">SMTD_LOCUS1992</name>
</gene>
<dbReference type="Proteomes" id="UP000269396">
    <property type="component" value="Unassembled WGS sequence"/>
</dbReference>
<accession>A0A183NIQ6</accession>
<organism evidence="1 2">
    <name type="scientific">Schistosoma mattheei</name>
    <dbReference type="NCBI Taxonomy" id="31246"/>
    <lineage>
        <taxon>Eukaryota</taxon>
        <taxon>Metazoa</taxon>
        <taxon>Spiralia</taxon>
        <taxon>Lophotrochozoa</taxon>
        <taxon>Platyhelminthes</taxon>
        <taxon>Trematoda</taxon>
        <taxon>Digenea</taxon>
        <taxon>Strigeidida</taxon>
        <taxon>Schistosomatoidea</taxon>
        <taxon>Schistosomatidae</taxon>
        <taxon>Schistosoma</taxon>
    </lineage>
</organism>
<evidence type="ECO:0000313" key="2">
    <source>
        <dbReference type="Proteomes" id="UP000269396"/>
    </source>
</evidence>
<dbReference type="EMBL" id="UZAL01002491">
    <property type="protein sequence ID" value="VDO83334.1"/>
    <property type="molecule type" value="Genomic_DNA"/>
</dbReference>
<dbReference type="PANTHER" id="PTHR36978:SF4">
    <property type="entry name" value="P-LOOP CONTAINING NUCLEOSIDE TRIPHOSPHATE HYDROLASE PROTEIN"/>
    <property type="match status" value="1"/>
</dbReference>